<dbReference type="Proteomes" id="UP001184150">
    <property type="component" value="Unassembled WGS sequence"/>
</dbReference>
<keyword evidence="3" id="KW-1185">Reference proteome</keyword>
<keyword evidence="1" id="KW-0812">Transmembrane</keyword>
<dbReference type="EMBL" id="JAVDRD010000007">
    <property type="protein sequence ID" value="MDR6511978.1"/>
    <property type="molecule type" value="Genomic_DNA"/>
</dbReference>
<evidence type="ECO:0000313" key="3">
    <source>
        <dbReference type="Proteomes" id="UP001184150"/>
    </source>
</evidence>
<feature type="transmembrane region" description="Helical" evidence="1">
    <location>
        <begin position="12"/>
        <end position="28"/>
    </location>
</feature>
<name>A0ABU1MPB0_9SPHN</name>
<evidence type="ECO:0000256" key="1">
    <source>
        <dbReference type="SAM" id="Phobius"/>
    </source>
</evidence>
<evidence type="ECO:0000313" key="2">
    <source>
        <dbReference type="EMBL" id="MDR6511978.1"/>
    </source>
</evidence>
<reference evidence="2 3" key="1">
    <citation type="submission" date="2023-07" db="EMBL/GenBank/DDBJ databases">
        <title>Sorghum-associated microbial communities from plants grown in Nebraska, USA.</title>
        <authorList>
            <person name="Schachtman D."/>
        </authorList>
    </citation>
    <scope>NUCLEOTIDE SEQUENCE [LARGE SCALE GENOMIC DNA]</scope>
    <source>
        <strain evidence="2 3">DS1027</strain>
    </source>
</reference>
<accession>A0ABU1MPB0</accession>
<gene>
    <name evidence="2" type="ORF">J2792_002861</name>
</gene>
<organism evidence="2 3">
    <name type="scientific">Novosphingobium capsulatum</name>
    <dbReference type="NCBI Taxonomy" id="13688"/>
    <lineage>
        <taxon>Bacteria</taxon>
        <taxon>Pseudomonadati</taxon>
        <taxon>Pseudomonadota</taxon>
        <taxon>Alphaproteobacteria</taxon>
        <taxon>Sphingomonadales</taxon>
        <taxon>Sphingomonadaceae</taxon>
        <taxon>Novosphingobium</taxon>
    </lineage>
</organism>
<protein>
    <recommendedName>
        <fullName evidence="4">YeeE/YedE family protein</fullName>
    </recommendedName>
</protein>
<comment type="caution">
    <text evidence="2">The sequence shown here is derived from an EMBL/GenBank/DDBJ whole genome shotgun (WGS) entry which is preliminary data.</text>
</comment>
<keyword evidence="1" id="KW-0472">Membrane</keyword>
<dbReference type="RefSeq" id="WP_309805671.1">
    <property type="nucleotide sequence ID" value="NZ_JAVDRD010000007.1"/>
</dbReference>
<proteinExistence type="predicted"/>
<evidence type="ECO:0008006" key="4">
    <source>
        <dbReference type="Google" id="ProtNLM"/>
    </source>
</evidence>
<sequence>MDIIHPDISPALAGGALIGLVSGLMWLLHGRVAGIARLALQGPDHVWLLWFLAG</sequence>
<keyword evidence="1" id="KW-1133">Transmembrane helix</keyword>